<organism evidence="2 3">
    <name type="scientific">Catenuloplanes indicus</name>
    <dbReference type="NCBI Taxonomy" id="137267"/>
    <lineage>
        <taxon>Bacteria</taxon>
        <taxon>Bacillati</taxon>
        <taxon>Actinomycetota</taxon>
        <taxon>Actinomycetes</taxon>
        <taxon>Micromonosporales</taxon>
        <taxon>Micromonosporaceae</taxon>
        <taxon>Catenuloplanes</taxon>
    </lineage>
</organism>
<name>A0AAE3VVB0_9ACTN</name>
<dbReference type="PRINTS" id="PR00080">
    <property type="entry name" value="SDRFAMILY"/>
</dbReference>
<dbReference type="EMBL" id="JAUSUZ010000001">
    <property type="protein sequence ID" value="MDQ0363670.1"/>
    <property type="molecule type" value="Genomic_DNA"/>
</dbReference>
<dbReference type="PRINTS" id="PR00081">
    <property type="entry name" value="GDHRDH"/>
</dbReference>
<evidence type="ECO:0000313" key="2">
    <source>
        <dbReference type="EMBL" id="MDQ0363670.1"/>
    </source>
</evidence>
<gene>
    <name evidence="2" type="ORF">J2S42_000339</name>
</gene>
<dbReference type="Pfam" id="PF13561">
    <property type="entry name" value="adh_short_C2"/>
    <property type="match status" value="1"/>
</dbReference>
<dbReference type="PANTHER" id="PTHR42760">
    <property type="entry name" value="SHORT-CHAIN DEHYDROGENASES/REDUCTASES FAMILY MEMBER"/>
    <property type="match status" value="1"/>
</dbReference>
<dbReference type="EC" id="1.1.1.100" evidence="2"/>
<dbReference type="AlphaFoldDB" id="A0AAE3VVB0"/>
<dbReference type="InterPro" id="IPR036291">
    <property type="entry name" value="NAD(P)-bd_dom_sf"/>
</dbReference>
<dbReference type="Proteomes" id="UP001240236">
    <property type="component" value="Unassembled WGS sequence"/>
</dbReference>
<sequence length="268" mass="27813">MTHVALVTGANQGIGAAVAEALAARGDAVLLTALPMPPSAHRPDPTMPPAYAADRALTCEPVLNRIRAAGGTAAAVEADLTDADVAGRLFDAAEDAFGPVDILVNNASGWLADTFSADGTDTFGRPLTPVTAAGFDHQFAVDTRAPALLIAEFARRHVARGARWGRIVGLTSGSPKGFPGEASYGAAKAAHENYTMTAATELAQLGITANMVHPPVTDTGWITPAVAEAVDADPHWLGLARPAEVAEVIAWLTSDTARRITGHRIEMR</sequence>
<dbReference type="PANTHER" id="PTHR42760:SF76">
    <property type="entry name" value="CHAIN OXIDOREDUCTASE_DEHYDROGENASE, PUTATIVE-RELATED"/>
    <property type="match status" value="1"/>
</dbReference>
<dbReference type="GO" id="GO:0006633">
    <property type="term" value="P:fatty acid biosynthetic process"/>
    <property type="evidence" value="ECO:0007669"/>
    <property type="project" value="TreeGrafter"/>
</dbReference>
<comment type="similarity">
    <text evidence="1">Belongs to the short-chain dehydrogenases/reductases (SDR) family.</text>
</comment>
<evidence type="ECO:0000313" key="3">
    <source>
        <dbReference type="Proteomes" id="UP001240236"/>
    </source>
</evidence>
<reference evidence="2 3" key="1">
    <citation type="submission" date="2023-07" db="EMBL/GenBank/DDBJ databases">
        <title>Sequencing the genomes of 1000 actinobacteria strains.</title>
        <authorList>
            <person name="Klenk H.-P."/>
        </authorList>
    </citation>
    <scope>NUCLEOTIDE SEQUENCE [LARGE SCALE GENOMIC DNA]</scope>
    <source>
        <strain evidence="2 3">DSM 44709</strain>
    </source>
</reference>
<protein>
    <submittedName>
        <fullName evidence="2">3-oxoacyl-[acyl-carrier protein] reductase</fullName>
        <ecNumber evidence="2">1.1.1.100</ecNumber>
    </submittedName>
</protein>
<proteinExistence type="inferred from homology"/>
<comment type="caution">
    <text evidence="2">The sequence shown here is derived from an EMBL/GenBank/DDBJ whole genome shotgun (WGS) entry which is preliminary data.</text>
</comment>
<dbReference type="GO" id="GO:0048038">
    <property type="term" value="F:quinone binding"/>
    <property type="evidence" value="ECO:0007669"/>
    <property type="project" value="TreeGrafter"/>
</dbReference>
<dbReference type="InterPro" id="IPR002347">
    <property type="entry name" value="SDR_fam"/>
</dbReference>
<dbReference type="GO" id="GO:0004316">
    <property type="term" value="F:3-oxoacyl-[acyl-carrier-protein] reductase (NADPH) activity"/>
    <property type="evidence" value="ECO:0007669"/>
    <property type="project" value="UniProtKB-EC"/>
</dbReference>
<dbReference type="SUPFAM" id="SSF51735">
    <property type="entry name" value="NAD(P)-binding Rossmann-fold domains"/>
    <property type="match status" value="1"/>
</dbReference>
<keyword evidence="2" id="KW-0560">Oxidoreductase</keyword>
<evidence type="ECO:0000256" key="1">
    <source>
        <dbReference type="ARBA" id="ARBA00006484"/>
    </source>
</evidence>
<dbReference type="RefSeq" id="WP_307234475.1">
    <property type="nucleotide sequence ID" value="NZ_JAUSUZ010000001.1"/>
</dbReference>
<accession>A0AAE3VVB0</accession>
<dbReference type="Gene3D" id="3.40.50.720">
    <property type="entry name" value="NAD(P)-binding Rossmann-like Domain"/>
    <property type="match status" value="1"/>
</dbReference>
<keyword evidence="3" id="KW-1185">Reference proteome</keyword>